<protein>
    <recommendedName>
        <fullName evidence="4">Secreted protein</fullName>
    </recommendedName>
</protein>
<dbReference type="RefSeq" id="WP_326565753.1">
    <property type="nucleotide sequence ID" value="NZ_CP142149.1"/>
</dbReference>
<keyword evidence="3" id="KW-1185">Reference proteome</keyword>
<dbReference type="EMBL" id="CP142149">
    <property type="protein sequence ID" value="WSE26771.1"/>
    <property type="molecule type" value="Genomic_DNA"/>
</dbReference>
<keyword evidence="1" id="KW-0732">Signal</keyword>
<evidence type="ECO:0000256" key="1">
    <source>
        <dbReference type="SAM" id="SignalP"/>
    </source>
</evidence>
<dbReference type="Proteomes" id="UP001330812">
    <property type="component" value="Chromosome"/>
</dbReference>
<organism evidence="2 3">
    <name type="scientific">Amycolatopsis rhabdoformis</name>
    <dbReference type="NCBI Taxonomy" id="1448059"/>
    <lineage>
        <taxon>Bacteria</taxon>
        <taxon>Bacillati</taxon>
        <taxon>Actinomycetota</taxon>
        <taxon>Actinomycetes</taxon>
        <taxon>Pseudonocardiales</taxon>
        <taxon>Pseudonocardiaceae</taxon>
        <taxon>Amycolatopsis</taxon>
    </lineage>
</organism>
<reference evidence="2 3" key="1">
    <citation type="journal article" date="2015" name="Int. J. Syst. Evol. Microbiol.">
        <title>Amycolatopsis rhabdoformis sp. nov., an actinomycete isolated from a tropical forest soil.</title>
        <authorList>
            <person name="Souza W.R."/>
            <person name="Silva R.E."/>
            <person name="Goodfellow M."/>
            <person name="Busarakam K."/>
            <person name="Figueiro F.S."/>
            <person name="Ferreira D."/>
            <person name="Rodrigues-Filho E."/>
            <person name="Moraes L.A.B."/>
            <person name="Zucchi T.D."/>
        </authorList>
    </citation>
    <scope>NUCLEOTIDE SEQUENCE [LARGE SCALE GENOMIC DNA]</scope>
    <source>
        <strain evidence="2 3">NCIMB 14900</strain>
    </source>
</reference>
<feature type="signal peptide" evidence="1">
    <location>
        <begin position="1"/>
        <end position="27"/>
    </location>
</feature>
<proteinExistence type="predicted"/>
<gene>
    <name evidence="2" type="ORF">VSH64_28255</name>
</gene>
<evidence type="ECO:0000313" key="3">
    <source>
        <dbReference type="Proteomes" id="UP001330812"/>
    </source>
</evidence>
<feature type="chain" id="PRO_5046960314" description="Secreted protein" evidence="1">
    <location>
        <begin position="28"/>
        <end position="123"/>
    </location>
</feature>
<accession>A0ABZ1HZ39</accession>
<sequence>MKTMSKAALGVLAAGAMLAAFPGVGSAATSADGNPAAPLRNGYVSYVSSDGHGCGSTGADWSRYYHHCTNDGRSIQVLARFVLVGNTIACVGPGQTVKVSVTTTYSLDWNGQTCTNPGQQWAA</sequence>
<evidence type="ECO:0000313" key="2">
    <source>
        <dbReference type="EMBL" id="WSE26771.1"/>
    </source>
</evidence>
<evidence type="ECO:0008006" key="4">
    <source>
        <dbReference type="Google" id="ProtNLM"/>
    </source>
</evidence>
<name>A0ABZ1HZ39_9PSEU</name>